<dbReference type="RefSeq" id="WP_248357089.1">
    <property type="nucleotide sequence ID" value="NZ_AP025591.1"/>
</dbReference>
<dbReference type="InterPro" id="IPR012938">
    <property type="entry name" value="Glc/Sorbosone_DH"/>
</dbReference>
<keyword evidence="2" id="KW-0732">Signal</keyword>
<feature type="signal peptide" evidence="2">
    <location>
        <begin position="1"/>
        <end position="23"/>
    </location>
</feature>
<dbReference type="InterPro" id="IPR011042">
    <property type="entry name" value="6-blade_b-propeller_TolB-like"/>
</dbReference>
<keyword evidence="5" id="KW-1185">Reference proteome</keyword>
<feature type="region of interest" description="Disordered" evidence="1">
    <location>
        <begin position="182"/>
        <end position="218"/>
    </location>
</feature>
<dbReference type="EMBL" id="AP025591">
    <property type="protein sequence ID" value="BDG06641.1"/>
    <property type="molecule type" value="Genomic_DNA"/>
</dbReference>
<dbReference type="InterPro" id="IPR011041">
    <property type="entry name" value="Quinoprot_gluc/sorb_DH_b-prop"/>
</dbReference>
<name>A0ABN6N0B9_9BACT</name>
<feature type="domain" description="Glucose/Sorbosone dehydrogenase" evidence="3">
    <location>
        <begin position="56"/>
        <end position="372"/>
    </location>
</feature>
<evidence type="ECO:0000256" key="1">
    <source>
        <dbReference type="SAM" id="MobiDB-lite"/>
    </source>
</evidence>
<feature type="chain" id="PRO_5045429861" evidence="2">
    <location>
        <begin position="24"/>
        <end position="388"/>
    </location>
</feature>
<dbReference type="PANTHER" id="PTHR19328">
    <property type="entry name" value="HEDGEHOG-INTERACTING PROTEIN"/>
    <property type="match status" value="1"/>
</dbReference>
<proteinExistence type="predicted"/>
<dbReference type="Pfam" id="PF07995">
    <property type="entry name" value="GSDH"/>
    <property type="match status" value="1"/>
</dbReference>
<sequence length="388" mass="40610">MRGVRVRLLAVLALGCACGTAREARGADAPGCLLVEDGWGPAGQVPIRVERVATGLEVPWGLAFLPGGDVLVTERPGRVRLLHGGQLVPEPVARVTVSEGGEGGLLGIAADPRFAENRRFYVYYTTSKGGRDVNRLVRYVLAPDGLSAREDRVLLDDVSAARFHDGGRVRFGPDGLLYVGTGDAGDPPRAQDPASPNGKLLRLTTDGAAPPDNPQPGSPVFLSGLRNVEAFDWLDARTLVVADHGPSGELGRTGHDRVLVATAGANLGWPDVYGCQARAGMPAPTISWVQAAPPGGASVYRGGAVPAWKGSVLVGTLGSRHLHRIVLGEGGRLASHEVYLAGDPPQGLGRVREVVQGPDGAVWVTTSNCDGRGTCPEEKDAILRIVAR</sequence>
<dbReference type="SUPFAM" id="SSF50952">
    <property type="entry name" value="Soluble quinoprotein glucose dehydrogenase"/>
    <property type="match status" value="1"/>
</dbReference>
<gene>
    <name evidence="4" type="ORF">AMOR_56370</name>
</gene>
<evidence type="ECO:0000313" key="5">
    <source>
        <dbReference type="Proteomes" id="UP001162891"/>
    </source>
</evidence>
<protein>
    <submittedName>
        <fullName evidence="4">Oxidoreductase</fullName>
    </submittedName>
</protein>
<dbReference type="Proteomes" id="UP001162891">
    <property type="component" value="Chromosome"/>
</dbReference>
<dbReference type="Gene3D" id="2.120.10.30">
    <property type="entry name" value="TolB, C-terminal domain"/>
    <property type="match status" value="1"/>
</dbReference>
<accession>A0ABN6N0B9</accession>
<dbReference type="PROSITE" id="PS51257">
    <property type="entry name" value="PROKAR_LIPOPROTEIN"/>
    <property type="match status" value="1"/>
</dbReference>
<dbReference type="PANTHER" id="PTHR19328:SF13">
    <property type="entry name" value="HIPL1 PROTEIN"/>
    <property type="match status" value="1"/>
</dbReference>
<evidence type="ECO:0000313" key="4">
    <source>
        <dbReference type="EMBL" id="BDG06641.1"/>
    </source>
</evidence>
<evidence type="ECO:0000256" key="2">
    <source>
        <dbReference type="SAM" id="SignalP"/>
    </source>
</evidence>
<reference evidence="5" key="1">
    <citation type="journal article" date="2022" name="Int. J. Syst. Evol. Microbiol.">
        <title>Anaeromyxobacter oryzae sp. nov., Anaeromyxobacter diazotrophicus sp. nov. and Anaeromyxobacter paludicola sp. nov., isolated from paddy soils.</title>
        <authorList>
            <person name="Itoh H."/>
            <person name="Xu Z."/>
            <person name="Mise K."/>
            <person name="Masuda Y."/>
            <person name="Ushijima N."/>
            <person name="Hayakawa C."/>
            <person name="Shiratori Y."/>
            <person name="Senoo K."/>
        </authorList>
    </citation>
    <scope>NUCLEOTIDE SEQUENCE [LARGE SCALE GENOMIC DNA]</scope>
    <source>
        <strain evidence="5">Red232</strain>
    </source>
</reference>
<evidence type="ECO:0000259" key="3">
    <source>
        <dbReference type="Pfam" id="PF07995"/>
    </source>
</evidence>
<organism evidence="4 5">
    <name type="scientific">Anaeromyxobacter oryzae</name>
    <dbReference type="NCBI Taxonomy" id="2918170"/>
    <lineage>
        <taxon>Bacteria</taxon>
        <taxon>Pseudomonadati</taxon>
        <taxon>Myxococcota</taxon>
        <taxon>Myxococcia</taxon>
        <taxon>Myxococcales</taxon>
        <taxon>Cystobacterineae</taxon>
        <taxon>Anaeromyxobacteraceae</taxon>
        <taxon>Anaeromyxobacter</taxon>
    </lineage>
</organism>